<dbReference type="Proteomes" id="UP000095283">
    <property type="component" value="Unplaced"/>
</dbReference>
<accession>A0A1I7XCY3</accession>
<dbReference type="WBParaSite" id="Hba_15312">
    <property type="protein sequence ID" value="Hba_15312"/>
    <property type="gene ID" value="Hba_15312"/>
</dbReference>
<dbReference type="PANTHER" id="PTHR14143">
    <property type="entry name" value="INTERFERON-INDUCIBLE GTPASE FAMILY MEMBER"/>
    <property type="match status" value="1"/>
</dbReference>
<evidence type="ECO:0000313" key="2">
    <source>
        <dbReference type="WBParaSite" id="Hba_15312"/>
    </source>
</evidence>
<dbReference type="PANTHER" id="PTHR14143:SF1">
    <property type="entry name" value="IRG-TYPE G DOMAIN-CONTAINING PROTEIN"/>
    <property type="match status" value="1"/>
</dbReference>
<dbReference type="Gene3D" id="3.40.50.300">
    <property type="entry name" value="P-loop containing nucleotide triphosphate hydrolases"/>
    <property type="match status" value="1"/>
</dbReference>
<dbReference type="SUPFAM" id="SSF52540">
    <property type="entry name" value="P-loop containing nucleoside triphosphate hydrolases"/>
    <property type="match status" value="1"/>
</dbReference>
<protein>
    <submittedName>
        <fullName evidence="2">IRG-type G domain-containing protein</fullName>
    </submittedName>
</protein>
<proteinExistence type="predicted"/>
<evidence type="ECO:0000313" key="1">
    <source>
        <dbReference type="Proteomes" id="UP000095283"/>
    </source>
</evidence>
<dbReference type="InterPro" id="IPR027417">
    <property type="entry name" value="P-loop_NTPase"/>
</dbReference>
<keyword evidence="1" id="KW-1185">Reference proteome</keyword>
<sequence length="350" mass="39435">MDEERLLDLVNIQAGCHYALENKLRKEREEIEGVARPTRLDRAIDDLHKKVEATRTRDTSPSLRGFPPKHIQKSTVLADAGFEIFYGTDDRVFGNLEPKSMVRRAGRTAFNYGFIGGTGVGKSTMINAMRGMSSKHPLAAGKSKAKKGSCDRFEFDDDLLKYSVTLWELHYPKKINAYFEFIDRHNISNFTAIFVLIDGIPSDEDLSFSKIAYRRNASVVFLSSKSDQKLSSRSRSDEIPVCDLLKQRFVDKGMARFDRALASSAPELCGRVHAFFVSAPVFRALRIDRALIHLGDARGMQFILHERAVFDFLKQKRIIADLLDSPEELKEGLYANVNMDTAGVAIEDSS</sequence>
<organism evidence="1 2">
    <name type="scientific">Heterorhabditis bacteriophora</name>
    <name type="common">Entomopathogenic nematode worm</name>
    <dbReference type="NCBI Taxonomy" id="37862"/>
    <lineage>
        <taxon>Eukaryota</taxon>
        <taxon>Metazoa</taxon>
        <taxon>Ecdysozoa</taxon>
        <taxon>Nematoda</taxon>
        <taxon>Chromadorea</taxon>
        <taxon>Rhabditida</taxon>
        <taxon>Rhabditina</taxon>
        <taxon>Rhabditomorpha</taxon>
        <taxon>Strongyloidea</taxon>
        <taxon>Heterorhabditidae</taxon>
        <taxon>Heterorhabditis</taxon>
    </lineage>
</organism>
<dbReference type="AlphaFoldDB" id="A0A1I7XCY3"/>
<reference evidence="2" key="1">
    <citation type="submission" date="2016-11" db="UniProtKB">
        <authorList>
            <consortium name="WormBaseParasite"/>
        </authorList>
    </citation>
    <scope>IDENTIFICATION</scope>
</reference>
<name>A0A1I7XCY3_HETBA</name>